<comment type="caution">
    <text evidence="1">The sequence shown here is derived from an EMBL/GenBank/DDBJ whole genome shotgun (WGS) entry which is preliminary data.</text>
</comment>
<accession>A0A3M5DI68</accession>
<gene>
    <name evidence="1" type="ORF">ALP65_01285</name>
</gene>
<reference evidence="1 2" key="1">
    <citation type="submission" date="2018-08" db="EMBL/GenBank/DDBJ databases">
        <title>Recombination of ecologically and evolutionarily significant loci maintains genetic cohesion in the Pseudomonas syringae species complex.</title>
        <authorList>
            <person name="Dillon M."/>
            <person name="Thakur S."/>
            <person name="Almeida R.N.D."/>
            <person name="Weir B.S."/>
            <person name="Guttman D.S."/>
        </authorList>
    </citation>
    <scope>NUCLEOTIDE SEQUENCE [LARGE SCALE GENOMIC DNA]</scope>
    <source>
        <strain evidence="1 2">ICMP 7846</strain>
    </source>
</reference>
<sequence length="431" mass="42571">MHAILLGAVDDGLQLGLGVGQVGLQGVVGGGVGLGDQVGQARALDHAAVDALVLAEVDVADALAVEEQSVVGVVAEAVVLVFGGVGLQRDLHALAGQFAEGQAAHAEEHLAQAGIHRFGLQLGAVVVGDAGFPLSGHVFEVADQQVGDGLQVGGTTVAMAAGAVLALGIVGGGTVAGAGTGAVQVLAPEEELDGVVAGGDVGFGTAQLVQAGQFLAGDFLDVDLVFADLDLGVGDDVGGGARVAQGVLVVLGDIVDQAFVQRPGVNLSFPVVDDRVAEAEGFALGVGGTCGKPGFLGGFQGLRVRLGEERVDGFLQVLGGAQGVGEGGFGEVRVVLDHCLGGGLVDLGGRGGGGRGGLRAGRRCCGRFGFLVVAAAGEGDGEGQQTGGGQGHTSHGGFLCFIGGVPKRRALVGNTREGVKKLPHNAKDLHF</sequence>
<proteinExistence type="predicted"/>
<dbReference type="EMBL" id="RBSQ01001035">
    <property type="protein sequence ID" value="RMS48847.1"/>
    <property type="molecule type" value="Genomic_DNA"/>
</dbReference>
<name>A0A3M5DI68_PSEAI</name>
<dbReference type="Proteomes" id="UP000270834">
    <property type="component" value="Unassembled WGS sequence"/>
</dbReference>
<evidence type="ECO:0000313" key="1">
    <source>
        <dbReference type="EMBL" id="RMS48847.1"/>
    </source>
</evidence>
<protein>
    <submittedName>
        <fullName evidence="1">Uncharacterized protein</fullName>
    </submittedName>
</protein>
<organism evidence="1 2">
    <name type="scientific">Pseudomonas aeruginosa</name>
    <dbReference type="NCBI Taxonomy" id="287"/>
    <lineage>
        <taxon>Bacteria</taxon>
        <taxon>Pseudomonadati</taxon>
        <taxon>Pseudomonadota</taxon>
        <taxon>Gammaproteobacteria</taxon>
        <taxon>Pseudomonadales</taxon>
        <taxon>Pseudomonadaceae</taxon>
        <taxon>Pseudomonas</taxon>
    </lineage>
</organism>
<dbReference type="AlphaFoldDB" id="A0A3M5DI68"/>
<evidence type="ECO:0000313" key="2">
    <source>
        <dbReference type="Proteomes" id="UP000270834"/>
    </source>
</evidence>